<keyword evidence="13" id="KW-1185">Reference proteome</keyword>
<feature type="transmembrane region" description="Helical" evidence="10">
    <location>
        <begin position="220"/>
        <end position="242"/>
    </location>
</feature>
<dbReference type="CDD" id="cd16476">
    <property type="entry name" value="RING-H2_RNF139-like"/>
    <property type="match status" value="1"/>
</dbReference>
<feature type="transmembrane region" description="Helical" evidence="10">
    <location>
        <begin position="479"/>
        <end position="497"/>
    </location>
</feature>
<evidence type="ECO:0000256" key="6">
    <source>
        <dbReference type="ARBA" id="ARBA00022989"/>
    </source>
</evidence>
<feature type="compositionally biased region" description="Polar residues" evidence="9">
    <location>
        <begin position="615"/>
        <end position="638"/>
    </location>
</feature>
<dbReference type="InterPro" id="IPR001841">
    <property type="entry name" value="Znf_RING"/>
</dbReference>
<comment type="caution">
    <text evidence="12">The sequence shown here is derived from an EMBL/GenBank/DDBJ whole genome shotgun (WGS) entry which is preliminary data.</text>
</comment>
<feature type="compositionally biased region" description="Pro residues" evidence="9">
    <location>
        <begin position="640"/>
        <end position="656"/>
    </location>
</feature>
<dbReference type="GO" id="GO:0043161">
    <property type="term" value="P:proteasome-mediated ubiquitin-dependent protein catabolic process"/>
    <property type="evidence" value="ECO:0007669"/>
    <property type="project" value="TreeGrafter"/>
</dbReference>
<feature type="transmembrane region" description="Helical" evidence="10">
    <location>
        <begin position="374"/>
        <end position="393"/>
    </location>
</feature>
<dbReference type="OrthoDB" id="4752984at2759"/>
<feature type="transmembrane region" description="Helical" evidence="10">
    <location>
        <begin position="254"/>
        <end position="273"/>
    </location>
</feature>
<evidence type="ECO:0000313" key="13">
    <source>
        <dbReference type="Proteomes" id="UP001142489"/>
    </source>
</evidence>
<dbReference type="PROSITE" id="PS50089">
    <property type="entry name" value="ZF_RING_2"/>
    <property type="match status" value="1"/>
</dbReference>
<dbReference type="PANTHER" id="PTHR22763:SF164">
    <property type="entry name" value="RING FINGER PROTEIN 145-LIKE"/>
    <property type="match status" value="1"/>
</dbReference>
<keyword evidence="2 10" id="KW-0812">Transmembrane</keyword>
<dbReference type="InterPro" id="IPR013083">
    <property type="entry name" value="Znf_RING/FYVE/PHD"/>
</dbReference>
<dbReference type="SUPFAM" id="SSF57850">
    <property type="entry name" value="RING/U-box"/>
    <property type="match status" value="1"/>
</dbReference>
<dbReference type="InterPro" id="IPR011016">
    <property type="entry name" value="Znf_RING-CH"/>
</dbReference>
<feature type="transmembrane region" description="Helical" evidence="10">
    <location>
        <begin position="405"/>
        <end position="433"/>
    </location>
</feature>
<feature type="transmembrane region" description="Helical" evidence="10">
    <location>
        <begin position="49"/>
        <end position="68"/>
    </location>
</feature>
<gene>
    <name evidence="12" type="ORF">JRQ81_017056</name>
</gene>
<comment type="subcellular location">
    <subcellularLocation>
        <location evidence="1">Membrane</location>
        <topology evidence="1">Multi-pass membrane protein</topology>
    </subcellularLocation>
</comment>
<evidence type="ECO:0000256" key="9">
    <source>
        <dbReference type="SAM" id="MobiDB-lite"/>
    </source>
</evidence>
<dbReference type="GO" id="GO:0036503">
    <property type="term" value="P:ERAD pathway"/>
    <property type="evidence" value="ECO:0007669"/>
    <property type="project" value="TreeGrafter"/>
</dbReference>
<dbReference type="GO" id="GO:0008270">
    <property type="term" value="F:zinc ion binding"/>
    <property type="evidence" value="ECO:0007669"/>
    <property type="project" value="UniProtKB-KW"/>
</dbReference>
<dbReference type="Pfam" id="PF13639">
    <property type="entry name" value="zf-RING_2"/>
    <property type="match status" value="1"/>
</dbReference>
<accession>A0A9Q0XUF9</accession>
<keyword evidence="5" id="KW-0862">Zinc</keyword>
<dbReference type="EMBL" id="JAPFRF010000007">
    <property type="protein sequence ID" value="KAJ7327297.1"/>
    <property type="molecule type" value="Genomic_DNA"/>
</dbReference>
<dbReference type="Pfam" id="PF13705">
    <property type="entry name" value="TRC8_N"/>
    <property type="match status" value="1"/>
</dbReference>
<dbReference type="PANTHER" id="PTHR22763">
    <property type="entry name" value="RING ZINC FINGER PROTEIN"/>
    <property type="match status" value="1"/>
</dbReference>
<dbReference type="InterPro" id="IPR025754">
    <property type="entry name" value="TRC8_N_dom"/>
</dbReference>
<feature type="transmembrane region" description="Helical" evidence="10">
    <location>
        <begin position="141"/>
        <end position="160"/>
    </location>
</feature>
<evidence type="ECO:0000256" key="3">
    <source>
        <dbReference type="ARBA" id="ARBA00022723"/>
    </source>
</evidence>
<organism evidence="12 13">
    <name type="scientific">Phrynocephalus forsythii</name>
    <dbReference type="NCBI Taxonomy" id="171643"/>
    <lineage>
        <taxon>Eukaryota</taxon>
        <taxon>Metazoa</taxon>
        <taxon>Chordata</taxon>
        <taxon>Craniata</taxon>
        <taxon>Vertebrata</taxon>
        <taxon>Euteleostomi</taxon>
        <taxon>Lepidosauria</taxon>
        <taxon>Squamata</taxon>
        <taxon>Bifurcata</taxon>
        <taxon>Unidentata</taxon>
        <taxon>Episquamata</taxon>
        <taxon>Toxicofera</taxon>
        <taxon>Iguania</taxon>
        <taxon>Acrodonta</taxon>
        <taxon>Agamidae</taxon>
        <taxon>Agaminae</taxon>
        <taxon>Phrynocephalus</taxon>
    </lineage>
</organism>
<name>A0A9Q0XUF9_9SAUR</name>
<evidence type="ECO:0000313" key="12">
    <source>
        <dbReference type="EMBL" id="KAJ7327297.1"/>
    </source>
</evidence>
<dbReference type="SMART" id="SM00184">
    <property type="entry name" value="RING"/>
    <property type="match status" value="1"/>
</dbReference>
<keyword evidence="6 10" id="KW-1133">Transmembrane helix</keyword>
<dbReference type="GO" id="GO:0061630">
    <property type="term" value="F:ubiquitin protein ligase activity"/>
    <property type="evidence" value="ECO:0007669"/>
    <property type="project" value="TreeGrafter"/>
</dbReference>
<dbReference type="GO" id="GO:0016020">
    <property type="term" value="C:membrane"/>
    <property type="evidence" value="ECO:0007669"/>
    <property type="project" value="UniProtKB-SubCell"/>
</dbReference>
<evidence type="ECO:0000256" key="2">
    <source>
        <dbReference type="ARBA" id="ARBA00022692"/>
    </source>
</evidence>
<reference evidence="12" key="1">
    <citation type="journal article" date="2023" name="DNA Res.">
        <title>Chromosome-level genome assembly of Phrynocephalus forsythii using third-generation DNA sequencing and Hi-C analysis.</title>
        <authorList>
            <person name="Qi Y."/>
            <person name="Zhao W."/>
            <person name="Zhao Y."/>
            <person name="Niu C."/>
            <person name="Cao S."/>
            <person name="Zhang Y."/>
        </authorList>
    </citation>
    <scope>NUCLEOTIDE SEQUENCE</scope>
    <source>
        <tissue evidence="12">Muscle</tissue>
    </source>
</reference>
<feature type="region of interest" description="Disordered" evidence="9">
    <location>
        <begin position="574"/>
        <end position="736"/>
    </location>
</feature>
<feature type="transmembrane region" description="Helical" evidence="10">
    <location>
        <begin position="334"/>
        <end position="353"/>
    </location>
</feature>
<feature type="compositionally biased region" description="Low complexity" evidence="9">
    <location>
        <begin position="584"/>
        <end position="596"/>
    </location>
</feature>
<dbReference type="Proteomes" id="UP001142489">
    <property type="component" value="Unassembled WGS sequence"/>
</dbReference>
<dbReference type="GO" id="GO:0012505">
    <property type="term" value="C:endomembrane system"/>
    <property type="evidence" value="ECO:0007669"/>
    <property type="project" value="TreeGrafter"/>
</dbReference>
<evidence type="ECO:0000259" key="11">
    <source>
        <dbReference type="PROSITE" id="PS50089"/>
    </source>
</evidence>
<feature type="transmembrane region" description="Helical" evidence="10">
    <location>
        <begin position="445"/>
        <end position="467"/>
    </location>
</feature>
<feature type="transmembrane region" description="Helical" evidence="10">
    <location>
        <begin position="279"/>
        <end position="297"/>
    </location>
</feature>
<evidence type="ECO:0000256" key="10">
    <source>
        <dbReference type="SAM" id="Phobius"/>
    </source>
</evidence>
<feature type="domain" description="RING-type" evidence="11">
    <location>
        <begin position="532"/>
        <end position="570"/>
    </location>
</feature>
<keyword evidence="4 8" id="KW-0863">Zinc-finger</keyword>
<dbReference type="InterPro" id="IPR050731">
    <property type="entry name" value="HRD1_E3_ubiq-ligases"/>
</dbReference>
<evidence type="ECO:0000256" key="4">
    <source>
        <dbReference type="ARBA" id="ARBA00022771"/>
    </source>
</evidence>
<evidence type="ECO:0000256" key="7">
    <source>
        <dbReference type="ARBA" id="ARBA00023136"/>
    </source>
</evidence>
<feature type="compositionally biased region" description="Polar residues" evidence="9">
    <location>
        <begin position="721"/>
        <end position="736"/>
    </location>
</feature>
<dbReference type="Gene3D" id="3.30.40.10">
    <property type="entry name" value="Zinc/RING finger domain, C3HC4 (zinc finger)"/>
    <property type="match status" value="1"/>
</dbReference>
<feature type="transmembrane region" description="Helical" evidence="10">
    <location>
        <begin position="112"/>
        <end position="136"/>
    </location>
</feature>
<dbReference type="SMART" id="SM00744">
    <property type="entry name" value="RINGv"/>
    <property type="match status" value="1"/>
</dbReference>
<sequence length="736" mass="81273">MAPTLEKLANVVLRVPGLVLLDLLYRWDVQAFAELLNPRSPDAYLWKHHLWEVYYAGHMVCVVVLLLPVRSLVKLYLYILTVLLLYVSHQTARDYIRHEMERDFHGAVYSDPVALSCFATALTSQVIVATLCGLLLRTRRVWLFCAPLLPLAARLCGFPLQTLTTVNTFAAVLTAMEAAYVAVTSLSVPFHLAATACREITQVLEVYRLVTLGVSLWRQLAVPLLFLVFWLALFTLQIYALAFSSGSLLSQQGVLFIFLSSVAECCSTPYALIGLTFTISYLALGLLKLCKFYLAGYGAFQNGNVMHRGVTEGVTLLLLAIQTGLLDLQLLQRTFLLSIILFIVVTSTLQSMIEITDPIVLGLGASRNRSVWKHFRAVSMCLFLLIFPGFMAYRIAHFFHMDFWLLILVSSCMLTSLQVMGTLFLYALFMIELVQDSPMEKMDEIVYYVNAVSRVLEFLVAVCVVTYGTWESIFGEWSWMGASVIIIHCYFNVWLRAQSGWKSFLLRREAAKKIGSLPEATREQLEHHSDVCAICFQEMSVAVLMACGHLFHGNCLRKWFYVQDTCPLCHQPVTARTGQESHPPHGGAQAAEPAPGRAEEEEEEAPSPGDREPTMHNSAAESMNGSRTSEAGDSIQGNPQEPPPSGPPGKEPPPFPRSEEPTENGPGHRTPLSEATEPSFASAESGRGPGTLAHQSAATRQAGDPLAWPEEAGSLEPNPPGQSSFQRGSASPSSCA</sequence>
<feature type="transmembrane region" description="Helical" evidence="10">
    <location>
        <begin position="75"/>
        <end position="92"/>
    </location>
</feature>
<keyword evidence="7 10" id="KW-0472">Membrane</keyword>
<dbReference type="AlphaFoldDB" id="A0A9Q0XUF9"/>
<proteinExistence type="predicted"/>
<evidence type="ECO:0000256" key="1">
    <source>
        <dbReference type="ARBA" id="ARBA00004141"/>
    </source>
</evidence>
<evidence type="ECO:0000256" key="5">
    <source>
        <dbReference type="ARBA" id="ARBA00022833"/>
    </source>
</evidence>
<keyword evidence="3" id="KW-0479">Metal-binding</keyword>
<evidence type="ECO:0000256" key="8">
    <source>
        <dbReference type="PROSITE-ProRule" id="PRU00175"/>
    </source>
</evidence>
<protein>
    <recommendedName>
        <fullName evidence="11">RING-type domain-containing protein</fullName>
    </recommendedName>
</protein>